<dbReference type="AlphaFoldDB" id="A0A2P2NMA4"/>
<name>A0A2P2NMA4_RHIMU</name>
<reference evidence="2" key="1">
    <citation type="submission" date="2018-02" db="EMBL/GenBank/DDBJ databases">
        <title>Rhizophora mucronata_Transcriptome.</title>
        <authorList>
            <person name="Meera S.P."/>
            <person name="Sreeshan A."/>
            <person name="Augustine A."/>
        </authorList>
    </citation>
    <scope>NUCLEOTIDE SEQUENCE</scope>
    <source>
        <tissue evidence="2">Leaf</tissue>
    </source>
</reference>
<protein>
    <submittedName>
        <fullName evidence="2">Uncharacterized protein</fullName>
    </submittedName>
</protein>
<keyword evidence="1" id="KW-0732">Signal</keyword>
<sequence>MICASFCFWVIMPLLTCLADINGLQTEKFHLC</sequence>
<feature type="signal peptide" evidence="1">
    <location>
        <begin position="1"/>
        <end position="19"/>
    </location>
</feature>
<proteinExistence type="predicted"/>
<dbReference type="EMBL" id="GGEC01063111">
    <property type="protein sequence ID" value="MBX43595.1"/>
    <property type="molecule type" value="Transcribed_RNA"/>
</dbReference>
<organism evidence="2">
    <name type="scientific">Rhizophora mucronata</name>
    <name type="common">Asiatic mangrove</name>
    <dbReference type="NCBI Taxonomy" id="61149"/>
    <lineage>
        <taxon>Eukaryota</taxon>
        <taxon>Viridiplantae</taxon>
        <taxon>Streptophyta</taxon>
        <taxon>Embryophyta</taxon>
        <taxon>Tracheophyta</taxon>
        <taxon>Spermatophyta</taxon>
        <taxon>Magnoliopsida</taxon>
        <taxon>eudicotyledons</taxon>
        <taxon>Gunneridae</taxon>
        <taxon>Pentapetalae</taxon>
        <taxon>rosids</taxon>
        <taxon>fabids</taxon>
        <taxon>Malpighiales</taxon>
        <taxon>Rhizophoraceae</taxon>
        <taxon>Rhizophora</taxon>
    </lineage>
</organism>
<accession>A0A2P2NMA4</accession>
<evidence type="ECO:0000256" key="1">
    <source>
        <dbReference type="SAM" id="SignalP"/>
    </source>
</evidence>
<feature type="chain" id="PRO_5015120508" evidence="1">
    <location>
        <begin position="20"/>
        <end position="32"/>
    </location>
</feature>
<evidence type="ECO:0000313" key="2">
    <source>
        <dbReference type="EMBL" id="MBX43595.1"/>
    </source>
</evidence>